<organism evidence="1">
    <name type="scientific">Siphoviridae sp. ct9mC1</name>
    <dbReference type="NCBI Taxonomy" id="2827794"/>
    <lineage>
        <taxon>Viruses</taxon>
        <taxon>Duplodnaviria</taxon>
        <taxon>Heunggongvirae</taxon>
        <taxon>Uroviricota</taxon>
        <taxon>Caudoviricetes</taxon>
    </lineage>
</organism>
<dbReference type="EMBL" id="BK032583">
    <property type="protein sequence ID" value="DAF49532.1"/>
    <property type="molecule type" value="Genomic_DNA"/>
</dbReference>
<accession>A0A8S5SEN2</accession>
<protein>
    <submittedName>
        <fullName evidence="1">Uncharacterized protein</fullName>
    </submittedName>
</protein>
<name>A0A8S5SEN2_9CAUD</name>
<evidence type="ECO:0000313" key="1">
    <source>
        <dbReference type="EMBL" id="DAF49532.1"/>
    </source>
</evidence>
<reference evidence="1" key="1">
    <citation type="journal article" date="2021" name="Proc. Natl. Acad. Sci. U.S.A.">
        <title>A Catalog of Tens of Thousands of Viruses from Human Metagenomes Reveals Hidden Associations with Chronic Diseases.</title>
        <authorList>
            <person name="Tisza M.J."/>
            <person name="Buck C.B."/>
        </authorList>
    </citation>
    <scope>NUCLEOTIDE SEQUENCE</scope>
    <source>
        <strain evidence="1">Ct9mC1</strain>
    </source>
</reference>
<proteinExistence type="predicted"/>
<sequence length="50" mass="5923">MRPYNINFCSSNASIFDCIIRILKKQEECYFYENSGKFTKIFPTISNLFS</sequence>